<dbReference type="GO" id="GO:0005886">
    <property type="term" value="C:plasma membrane"/>
    <property type="evidence" value="ECO:0007669"/>
    <property type="project" value="InterPro"/>
</dbReference>
<dbReference type="Gene3D" id="2.60.450.10">
    <property type="entry name" value="Lipopolysaccharide (LPS) transport protein A like domain"/>
    <property type="match status" value="1"/>
</dbReference>
<dbReference type="GO" id="GO:0015221">
    <property type="term" value="F:lipopolysaccharide transmembrane transporter activity"/>
    <property type="evidence" value="ECO:0007669"/>
    <property type="project" value="InterPro"/>
</dbReference>
<evidence type="ECO:0000313" key="8">
    <source>
        <dbReference type="Proteomes" id="UP001296967"/>
    </source>
</evidence>
<reference evidence="7" key="1">
    <citation type="submission" date="2017-05" db="EMBL/GenBank/DDBJ databases">
        <authorList>
            <person name="Imhoff J.F."/>
            <person name="Rahn T."/>
            <person name="Kuenzel S."/>
            <person name="Neulinger S.C."/>
        </authorList>
    </citation>
    <scope>NUCLEOTIDE SEQUENCE</scope>
    <source>
        <strain evidence="7">DSM 4395</strain>
    </source>
</reference>
<proteinExistence type="predicted"/>
<dbReference type="InterPro" id="IPR026265">
    <property type="entry name" value="LptC"/>
</dbReference>
<gene>
    <name evidence="7" type="ORF">CCR82_14190</name>
</gene>
<dbReference type="PANTHER" id="PTHR37481">
    <property type="entry name" value="LIPOPOLYSACCHARIDE EXPORT SYSTEM PROTEIN LPTC"/>
    <property type="match status" value="1"/>
</dbReference>
<keyword evidence="4 6" id="KW-1133">Transmembrane helix</keyword>
<keyword evidence="2" id="KW-0997">Cell inner membrane</keyword>
<reference evidence="7" key="2">
    <citation type="journal article" date="2020" name="Microorganisms">
        <title>Osmotic Adaptation and Compatible Solute Biosynthesis of Phototrophic Bacteria as Revealed from Genome Analyses.</title>
        <authorList>
            <person name="Imhoff J.F."/>
            <person name="Rahn T."/>
            <person name="Kunzel S."/>
            <person name="Keller A."/>
            <person name="Neulinger S.C."/>
        </authorList>
    </citation>
    <scope>NUCLEOTIDE SEQUENCE</scope>
    <source>
        <strain evidence="7">DSM 4395</strain>
    </source>
</reference>
<dbReference type="GO" id="GO:0030288">
    <property type="term" value="C:outer membrane-bounded periplasmic space"/>
    <property type="evidence" value="ECO:0007669"/>
    <property type="project" value="TreeGrafter"/>
</dbReference>
<evidence type="ECO:0000256" key="1">
    <source>
        <dbReference type="ARBA" id="ARBA00022475"/>
    </source>
</evidence>
<dbReference type="NCBIfam" id="TIGR04409">
    <property type="entry name" value="LptC_YrbK"/>
    <property type="match status" value="1"/>
</dbReference>
<dbReference type="GO" id="GO:0017089">
    <property type="term" value="F:glycolipid transfer activity"/>
    <property type="evidence" value="ECO:0007669"/>
    <property type="project" value="TreeGrafter"/>
</dbReference>
<keyword evidence="8" id="KW-1185">Reference proteome</keyword>
<keyword evidence="5 6" id="KW-0472">Membrane</keyword>
<sequence length="246" mass="27402">MRIRWSRPIVTGKRACLADAVPCARSARNCWPRKASSMRSCSAMPRASMLLSKRELSLAALLLALGSAALWLQWADDASKAPGRAGERRPDYIVEGLSVVTLDAEGLPERRLDALRLRHYPDDDSSELDEPVLKLFDAAALRWRARSVRAWINARGDEILLEQDVRLQRAATAQSAPITLRTSELLVLPEVDYAETARDVEVEREHDRLSATQGLRAWLGGETRIQLFGSVRARVDQPSRPEGQGL</sequence>
<dbReference type="InterPro" id="IPR052363">
    <property type="entry name" value="LPS_export_LptC"/>
</dbReference>
<keyword evidence="1" id="KW-1003">Cell membrane</keyword>
<dbReference type="PANTHER" id="PTHR37481:SF1">
    <property type="entry name" value="LIPOPOLYSACCHARIDE EXPORT SYSTEM PROTEIN LPTC"/>
    <property type="match status" value="1"/>
</dbReference>
<evidence type="ECO:0000256" key="2">
    <source>
        <dbReference type="ARBA" id="ARBA00022519"/>
    </source>
</evidence>
<dbReference type="AlphaFoldDB" id="A0AAJ0XH36"/>
<dbReference type="InterPro" id="IPR010664">
    <property type="entry name" value="LipoPS_assembly_LptC-rel"/>
</dbReference>
<dbReference type="Pfam" id="PF06835">
    <property type="entry name" value="LptC"/>
    <property type="match status" value="1"/>
</dbReference>
<evidence type="ECO:0000313" key="7">
    <source>
        <dbReference type="EMBL" id="MBK5931636.1"/>
    </source>
</evidence>
<dbReference type="Proteomes" id="UP001296967">
    <property type="component" value="Unassembled WGS sequence"/>
</dbReference>
<evidence type="ECO:0000256" key="4">
    <source>
        <dbReference type="ARBA" id="ARBA00022989"/>
    </source>
</evidence>
<keyword evidence="3 6" id="KW-0812">Transmembrane</keyword>
<evidence type="ECO:0000256" key="5">
    <source>
        <dbReference type="ARBA" id="ARBA00023136"/>
    </source>
</evidence>
<evidence type="ECO:0000256" key="3">
    <source>
        <dbReference type="ARBA" id="ARBA00022692"/>
    </source>
</evidence>
<organism evidence="7 8">
    <name type="scientific">Halochromatium salexigens</name>
    <name type="common">Chromatium salexigens</name>
    <dbReference type="NCBI Taxonomy" id="49447"/>
    <lineage>
        <taxon>Bacteria</taxon>
        <taxon>Pseudomonadati</taxon>
        <taxon>Pseudomonadota</taxon>
        <taxon>Gammaproteobacteria</taxon>
        <taxon>Chromatiales</taxon>
        <taxon>Chromatiaceae</taxon>
        <taxon>Halochromatium</taxon>
    </lineage>
</organism>
<feature type="transmembrane region" description="Helical" evidence="6">
    <location>
        <begin position="56"/>
        <end position="74"/>
    </location>
</feature>
<evidence type="ECO:0000256" key="6">
    <source>
        <dbReference type="SAM" id="Phobius"/>
    </source>
</evidence>
<accession>A0AAJ0XH36</accession>
<comment type="caution">
    <text evidence="7">The sequence shown here is derived from an EMBL/GenBank/DDBJ whole genome shotgun (WGS) entry which is preliminary data.</text>
</comment>
<protein>
    <submittedName>
        <fullName evidence="7">LPS export ABC transporter periplasmic protein LptC</fullName>
    </submittedName>
</protein>
<name>A0AAJ0XH36_HALSE</name>
<dbReference type="EMBL" id="NHSF01000067">
    <property type="protein sequence ID" value="MBK5931636.1"/>
    <property type="molecule type" value="Genomic_DNA"/>
</dbReference>